<keyword evidence="3" id="KW-1185">Reference proteome</keyword>
<dbReference type="EMBL" id="JAJAUY010000040">
    <property type="protein sequence ID" value="MCB5180303.1"/>
    <property type="molecule type" value="Genomic_DNA"/>
</dbReference>
<keyword evidence="1" id="KW-1133">Transmembrane helix</keyword>
<proteinExistence type="predicted"/>
<reference evidence="2 3" key="1">
    <citation type="submission" date="2021-10" db="EMBL/GenBank/DDBJ databases">
        <title>Streptomyces sp. strain SMC 277, a novel streptomycete isolated from soil.</title>
        <authorList>
            <person name="Chanama M."/>
        </authorList>
    </citation>
    <scope>NUCLEOTIDE SEQUENCE [LARGE SCALE GENOMIC DNA]</scope>
    <source>
        <strain evidence="2 3">SMC 277</strain>
    </source>
</reference>
<evidence type="ECO:0000256" key="1">
    <source>
        <dbReference type="SAM" id="Phobius"/>
    </source>
</evidence>
<dbReference type="RefSeq" id="WP_226727183.1">
    <property type="nucleotide sequence ID" value="NZ_JAJAUY010000040.1"/>
</dbReference>
<evidence type="ECO:0000313" key="2">
    <source>
        <dbReference type="EMBL" id="MCB5180303.1"/>
    </source>
</evidence>
<evidence type="ECO:0000313" key="3">
    <source>
        <dbReference type="Proteomes" id="UP001199054"/>
    </source>
</evidence>
<dbReference type="Proteomes" id="UP001199054">
    <property type="component" value="Unassembled WGS sequence"/>
</dbReference>
<sequence length="186" mass="19238">MSHSITRAGGLVLVLFSLLLGLYGTGSLATAAGLSGTGGTLTVTGCRTDVSYGDRDREDDDRHATRRCWGRFSAEDGSAADPEHELVSDEARPGDRIEVRDNGTIYIEPGAGSVAGAAAIVSLAVGMALFGVLILVTGRHPLPSRPAQARAFATAVRALPFGRGVLFACLGAWALTAVGFGLQKLL</sequence>
<gene>
    <name evidence="2" type="ORF">LG632_13040</name>
</gene>
<organism evidence="2 3">
    <name type="scientific">Streptomyces antimicrobicus</name>
    <dbReference type="NCBI Taxonomy" id="2883108"/>
    <lineage>
        <taxon>Bacteria</taxon>
        <taxon>Bacillati</taxon>
        <taxon>Actinomycetota</taxon>
        <taxon>Actinomycetes</taxon>
        <taxon>Kitasatosporales</taxon>
        <taxon>Streptomycetaceae</taxon>
        <taxon>Streptomyces</taxon>
    </lineage>
</organism>
<keyword evidence="1" id="KW-0812">Transmembrane</keyword>
<keyword evidence="1" id="KW-0472">Membrane</keyword>
<comment type="caution">
    <text evidence="2">The sequence shown here is derived from an EMBL/GenBank/DDBJ whole genome shotgun (WGS) entry which is preliminary data.</text>
</comment>
<feature type="transmembrane region" description="Helical" evidence="1">
    <location>
        <begin position="158"/>
        <end position="182"/>
    </location>
</feature>
<accession>A0ABS8B6R3</accession>
<protein>
    <submittedName>
        <fullName evidence="2">Uncharacterized protein</fullName>
    </submittedName>
</protein>
<name>A0ABS8B6R3_9ACTN</name>
<feature type="transmembrane region" description="Helical" evidence="1">
    <location>
        <begin position="114"/>
        <end position="137"/>
    </location>
</feature>